<accession>A0A1X7S4C0</accession>
<keyword evidence="2" id="KW-1185">Reference proteome</keyword>
<proteinExistence type="predicted"/>
<sequence length="94" mass="10737">MTPFCLFIKIPKRCSGLVWTALYKTRGWTRIHPNYRHLGRPCRAYLRRPAKTGGNLQHSFRRLVLLSVSSHRVYPNQSINNPALCPTLAESMGG</sequence>
<dbReference type="Proteomes" id="UP000215127">
    <property type="component" value="Chromosome 9"/>
</dbReference>
<dbReference type="EMBL" id="LT853700">
    <property type="protein sequence ID" value="SMQ54370.1"/>
    <property type="molecule type" value="Genomic_DNA"/>
</dbReference>
<dbReference type="AlphaFoldDB" id="A0A1X7S4C0"/>
<evidence type="ECO:0000313" key="2">
    <source>
        <dbReference type="Proteomes" id="UP000215127"/>
    </source>
</evidence>
<reference evidence="1 2" key="1">
    <citation type="submission" date="2016-06" db="EMBL/GenBank/DDBJ databases">
        <authorList>
            <person name="Kjaerup R.B."/>
            <person name="Dalgaard T.S."/>
            <person name="Juul-Madsen H.R."/>
        </authorList>
    </citation>
    <scope>NUCLEOTIDE SEQUENCE [LARGE SCALE GENOMIC DNA]</scope>
</reference>
<organism evidence="1 2">
    <name type="scientific">Zymoseptoria tritici (strain ST99CH_3D7)</name>
    <dbReference type="NCBI Taxonomy" id="1276538"/>
    <lineage>
        <taxon>Eukaryota</taxon>
        <taxon>Fungi</taxon>
        <taxon>Dikarya</taxon>
        <taxon>Ascomycota</taxon>
        <taxon>Pezizomycotina</taxon>
        <taxon>Dothideomycetes</taxon>
        <taxon>Dothideomycetidae</taxon>
        <taxon>Mycosphaerellales</taxon>
        <taxon>Mycosphaerellaceae</taxon>
        <taxon>Zymoseptoria</taxon>
    </lineage>
</organism>
<evidence type="ECO:0000313" key="1">
    <source>
        <dbReference type="EMBL" id="SMQ54370.1"/>
    </source>
</evidence>
<protein>
    <submittedName>
        <fullName evidence="1">Uncharacterized protein</fullName>
    </submittedName>
</protein>
<gene>
    <name evidence="1" type="ORF">ZT3D7_G9525</name>
</gene>
<name>A0A1X7S4C0_ZYMT9</name>